<name>A0A9P6BCD2_9AGAM</name>
<evidence type="ECO:0000256" key="11">
    <source>
        <dbReference type="SAM" id="Coils"/>
    </source>
</evidence>
<evidence type="ECO:0000256" key="10">
    <source>
        <dbReference type="ARBA" id="ARBA00023328"/>
    </source>
</evidence>
<sequence length="472" mass="55471">MGDRVERTFPLRSANELARIITSEWSVSVEEHELQKPTAELVQNIYSAIVLDVISLDVHKFERDRLDCIGDAEYPEYYHEGTTVQMLFYHIGRIAKMAKVKVFQARDLTRPDGPRTIRILSAIVNFKAFSDTDERITWLHELRTRYEKSLHRYSTVCDELEQLEQELEEERLSRDSEIPATRLVKKEIEAIVNEQNQHYDFGKLITKDTETLKNTKKELTSLLRQRATDIQELHRSNAAEKARLVRSPERIKQRIVDMSATSEALKPQISQIEAVTRLIQAKMEVLHTIHNDTKDVMKDLQAIENDLEELLETNQTVERYRAEETQRKESFKNYQTETMQVARQRQNTSDKLQRLRQQHAEKQEFAKQKHEDLQRRHQELVKQRTEREAEMQEHKDVIDRVVQEQNKFLDDSQAEIDALMEENYRLEKIIGAYMSDLDKELGLGLYLSKHGLSEEEKKAKRRKKVKGASTAE</sequence>
<evidence type="ECO:0000256" key="3">
    <source>
        <dbReference type="ARBA" id="ARBA00005498"/>
    </source>
</evidence>
<evidence type="ECO:0000256" key="8">
    <source>
        <dbReference type="ARBA" id="ARBA00023242"/>
    </source>
</evidence>
<keyword evidence="8" id="KW-0539">Nucleus</keyword>
<dbReference type="Pfam" id="PF03800">
    <property type="entry name" value="Nuf2"/>
    <property type="match status" value="1"/>
</dbReference>
<protein>
    <recommendedName>
        <fullName evidence="17">Kinetochore protein Nuf2</fullName>
    </recommendedName>
</protein>
<keyword evidence="7 11" id="KW-0175">Coiled coil</keyword>
<dbReference type="GO" id="GO:0005634">
    <property type="term" value="C:nucleus"/>
    <property type="evidence" value="ECO:0007669"/>
    <property type="project" value="UniProtKB-SubCell"/>
</dbReference>
<evidence type="ECO:0000313" key="15">
    <source>
        <dbReference type="EMBL" id="KAF9521112.1"/>
    </source>
</evidence>
<feature type="domain" description="Nuf2 DHR10-like" evidence="14">
    <location>
        <begin position="263"/>
        <end position="374"/>
    </location>
</feature>
<dbReference type="AlphaFoldDB" id="A0A9P6BCD2"/>
<evidence type="ECO:0000256" key="2">
    <source>
        <dbReference type="ARBA" id="ARBA00004584"/>
    </source>
</evidence>
<feature type="coiled-coil region" evidence="11">
    <location>
        <begin position="146"/>
        <end position="177"/>
    </location>
</feature>
<evidence type="ECO:0000256" key="7">
    <source>
        <dbReference type="ARBA" id="ARBA00023054"/>
    </source>
</evidence>
<accession>A0A9P6BCD2</accession>
<keyword evidence="5" id="KW-0132">Cell division</keyword>
<dbReference type="InterPro" id="IPR041112">
    <property type="entry name" value="Nuf2_DHR10-like"/>
</dbReference>
<dbReference type="EMBL" id="MU128909">
    <property type="protein sequence ID" value="KAF9521112.1"/>
    <property type="molecule type" value="Genomic_DNA"/>
</dbReference>
<evidence type="ECO:0000256" key="5">
    <source>
        <dbReference type="ARBA" id="ARBA00022618"/>
    </source>
</evidence>
<evidence type="ECO:0008006" key="17">
    <source>
        <dbReference type="Google" id="ProtNLM"/>
    </source>
</evidence>
<proteinExistence type="inferred from homology"/>
<evidence type="ECO:0000256" key="9">
    <source>
        <dbReference type="ARBA" id="ARBA00023306"/>
    </source>
</evidence>
<feature type="coiled-coil region" evidence="11">
    <location>
        <begin position="356"/>
        <end position="429"/>
    </location>
</feature>
<dbReference type="OrthoDB" id="8194677at2759"/>
<feature type="region of interest" description="Disordered" evidence="12">
    <location>
        <begin position="452"/>
        <end position="472"/>
    </location>
</feature>
<evidence type="ECO:0000259" key="14">
    <source>
        <dbReference type="Pfam" id="PF18595"/>
    </source>
</evidence>
<gene>
    <name evidence="15" type="ORF">BS47DRAFT_1335211</name>
</gene>
<dbReference type="InterPro" id="IPR038275">
    <property type="entry name" value="Nuf2_N_sf"/>
</dbReference>
<comment type="subcellular location">
    <subcellularLocation>
        <location evidence="2">Chromosome</location>
        <location evidence="2">Centromere</location>
    </subcellularLocation>
    <subcellularLocation>
        <location evidence="1">Nucleus</location>
    </subcellularLocation>
</comment>
<dbReference type="Gene3D" id="1.10.418.60">
    <property type="entry name" value="Ncd80 complex, Nuf2 subunit"/>
    <property type="match status" value="1"/>
</dbReference>
<dbReference type="GO" id="GO:0031262">
    <property type="term" value="C:Ndc80 complex"/>
    <property type="evidence" value="ECO:0007669"/>
    <property type="project" value="InterPro"/>
</dbReference>
<keyword evidence="4" id="KW-0158">Chromosome</keyword>
<evidence type="ECO:0000256" key="6">
    <source>
        <dbReference type="ARBA" id="ARBA00022776"/>
    </source>
</evidence>
<feature type="domain" description="Kinetochore protein Nuf2 N-terminal" evidence="13">
    <location>
        <begin position="7"/>
        <end position="132"/>
    </location>
</feature>
<evidence type="ECO:0000256" key="4">
    <source>
        <dbReference type="ARBA" id="ARBA00022454"/>
    </source>
</evidence>
<comment type="caution">
    <text evidence="15">The sequence shown here is derived from an EMBL/GenBank/DDBJ whole genome shotgun (WGS) entry which is preliminary data.</text>
</comment>
<keyword evidence="9" id="KW-0131">Cell cycle</keyword>
<organism evidence="15 16">
    <name type="scientific">Hydnum rufescens UP504</name>
    <dbReference type="NCBI Taxonomy" id="1448309"/>
    <lineage>
        <taxon>Eukaryota</taxon>
        <taxon>Fungi</taxon>
        <taxon>Dikarya</taxon>
        <taxon>Basidiomycota</taxon>
        <taxon>Agaricomycotina</taxon>
        <taxon>Agaricomycetes</taxon>
        <taxon>Cantharellales</taxon>
        <taxon>Hydnaceae</taxon>
        <taxon>Hydnum</taxon>
    </lineage>
</organism>
<keyword evidence="10" id="KW-0137">Centromere</keyword>
<reference evidence="15" key="1">
    <citation type="journal article" date="2020" name="Nat. Commun.">
        <title>Large-scale genome sequencing of mycorrhizal fungi provides insights into the early evolution of symbiotic traits.</title>
        <authorList>
            <person name="Miyauchi S."/>
            <person name="Kiss E."/>
            <person name="Kuo A."/>
            <person name="Drula E."/>
            <person name="Kohler A."/>
            <person name="Sanchez-Garcia M."/>
            <person name="Morin E."/>
            <person name="Andreopoulos B."/>
            <person name="Barry K.W."/>
            <person name="Bonito G."/>
            <person name="Buee M."/>
            <person name="Carver A."/>
            <person name="Chen C."/>
            <person name="Cichocki N."/>
            <person name="Clum A."/>
            <person name="Culley D."/>
            <person name="Crous P.W."/>
            <person name="Fauchery L."/>
            <person name="Girlanda M."/>
            <person name="Hayes R.D."/>
            <person name="Keri Z."/>
            <person name="LaButti K."/>
            <person name="Lipzen A."/>
            <person name="Lombard V."/>
            <person name="Magnuson J."/>
            <person name="Maillard F."/>
            <person name="Murat C."/>
            <person name="Nolan M."/>
            <person name="Ohm R.A."/>
            <person name="Pangilinan J."/>
            <person name="Pereira M.F."/>
            <person name="Perotto S."/>
            <person name="Peter M."/>
            <person name="Pfister S."/>
            <person name="Riley R."/>
            <person name="Sitrit Y."/>
            <person name="Stielow J.B."/>
            <person name="Szollosi G."/>
            <person name="Zifcakova L."/>
            <person name="Stursova M."/>
            <person name="Spatafora J.W."/>
            <person name="Tedersoo L."/>
            <person name="Vaario L.M."/>
            <person name="Yamada A."/>
            <person name="Yan M."/>
            <person name="Wang P."/>
            <person name="Xu J."/>
            <person name="Bruns T."/>
            <person name="Baldrian P."/>
            <person name="Vilgalys R."/>
            <person name="Dunand C."/>
            <person name="Henrissat B."/>
            <person name="Grigoriev I.V."/>
            <person name="Hibbett D."/>
            <person name="Nagy L.G."/>
            <person name="Martin F.M."/>
        </authorList>
    </citation>
    <scope>NUCLEOTIDE SEQUENCE</scope>
    <source>
        <strain evidence="15">UP504</strain>
    </source>
</reference>
<keyword evidence="16" id="KW-1185">Reference proteome</keyword>
<comment type="similarity">
    <text evidence="3">Belongs to the NUF2 family.</text>
</comment>
<feature type="coiled-coil region" evidence="11">
    <location>
        <begin position="293"/>
        <end position="323"/>
    </location>
</feature>
<dbReference type="Proteomes" id="UP000886523">
    <property type="component" value="Unassembled WGS sequence"/>
</dbReference>
<evidence type="ECO:0000256" key="1">
    <source>
        <dbReference type="ARBA" id="ARBA00004123"/>
    </source>
</evidence>
<dbReference type="InterPro" id="IPR005549">
    <property type="entry name" value="Kinetochore_Nuf2_N"/>
</dbReference>
<evidence type="ECO:0000259" key="13">
    <source>
        <dbReference type="Pfam" id="PF03800"/>
    </source>
</evidence>
<evidence type="ECO:0000313" key="16">
    <source>
        <dbReference type="Proteomes" id="UP000886523"/>
    </source>
</evidence>
<keyword evidence="6" id="KW-0498">Mitosis</keyword>
<dbReference type="Pfam" id="PF18595">
    <property type="entry name" value="Nuf2_DHR10-like"/>
    <property type="match status" value="1"/>
</dbReference>
<dbReference type="GO" id="GO:0051301">
    <property type="term" value="P:cell division"/>
    <property type="evidence" value="ECO:0007669"/>
    <property type="project" value="UniProtKB-KW"/>
</dbReference>
<evidence type="ECO:0000256" key="12">
    <source>
        <dbReference type="SAM" id="MobiDB-lite"/>
    </source>
</evidence>